<gene>
    <name evidence="2" type="ORF">THAPSDRAFT_21295</name>
</gene>
<evidence type="ECO:0000313" key="3">
    <source>
        <dbReference type="Proteomes" id="UP000001449"/>
    </source>
</evidence>
<dbReference type="KEGG" id="tps:THAPSDRAFT_21295"/>
<dbReference type="InParanoid" id="B8BUG5"/>
<dbReference type="OMA" id="GHSILEW"/>
<dbReference type="InterPro" id="IPR005545">
    <property type="entry name" value="YCII"/>
</dbReference>
<protein>
    <recommendedName>
        <fullName evidence="1">YCII-related domain-containing protein</fullName>
    </recommendedName>
</protein>
<dbReference type="Proteomes" id="UP000001449">
    <property type="component" value="Chromosome 2"/>
</dbReference>
<dbReference type="EMBL" id="CM000639">
    <property type="protein sequence ID" value="EED95285.1"/>
    <property type="molecule type" value="Genomic_DNA"/>
</dbReference>
<evidence type="ECO:0000259" key="1">
    <source>
        <dbReference type="Pfam" id="PF03795"/>
    </source>
</evidence>
<proteinExistence type="predicted"/>
<feature type="domain" description="YCII-related" evidence="1">
    <location>
        <begin position="69"/>
        <end position="155"/>
    </location>
</feature>
<reference evidence="2 3" key="1">
    <citation type="journal article" date="2004" name="Science">
        <title>The genome of the diatom Thalassiosira pseudonana: ecology, evolution, and metabolism.</title>
        <authorList>
            <person name="Armbrust E.V."/>
            <person name="Berges J.A."/>
            <person name="Bowler C."/>
            <person name="Green B.R."/>
            <person name="Martinez D."/>
            <person name="Putnam N.H."/>
            <person name="Zhou S."/>
            <person name="Allen A.E."/>
            <person name="Apt K.E."/>
            <person name="Bechner M."/>
            <person name="Brzezinski M.A."/>
            <person name="Chaal B.K."/>
            <person name="Chiovitti A."/>
            <person name="Davis A.K."/>
            <person name="Demarest M.S."/>
            <person name="Detter J.C."/>
            <person name="Glavina T."/>
            <person name="Goodstein D."/>
            <person name="Hadi M.Z."/>
            <person name="Hellsten U."/>
            <person name="Hildebrand M."/>
            <person name="Jenkins B.D."/>
            <person name="Jurka J."/>
            <person name="Kapitonov V.V."/>
            <person name="Kroger N."/>
            <person name="Lau W.W."/>
            <person name="Lane T.W."/>
            <person name="Larimer F.W."/>
            <person name="Lippmeier J.C."/>
            <person name="Lucas S."/>
            <person name="Medina M."/>
            <person name="Montsant A."/>
            <person name="Obornik M."/>
            <person name="Parker M.S."/>
            <person name="Palenik B."/>
            <person name="Pazour G.J."/>
            <person name="Richardson P.M."/>
            <person name="Rynearson T.A."/>
            <person name="Saito M.A."/>
            <person name="Schwartz D.C."/>
            <person name="Thamatrakoln K."/>
            <person name="Valentin K."/>
            <person name="Vardi A."/>
            <person name="Wilkerson F.P."/>
            <person name="Rokhsar D.S."/>
        </authorList>
    </citation>
    <scope>NUCLEOTIDE SEQUENCE [LARGE SCALE GENOMIC DNA]</scope>
    <source>
        <strain evidence="2 3">CCMP1335</strain>
    </source>
</reference>
<dbReference type="InterPro" id="IPR011008">
    <property type="entry name" value="Dimeric_a/b-barrel"/>
</dbReference>
<dbReference type="PaxDb" id="35128-Thaps21295"/>
<dbReference type="Pfam" id="PF03795">
    <property type="entry name" value="YCII"/>
    <property type="match status" value="1"/>
</dbReference>
<evidence type="ECO:0000313" key="2">
    <source>
        <dbReference type="EMBL" id="EED95285.1"/>
    </source>
</evidence>
<dbReference type="PANTHER" id="PTHR33606:SF3">
    <property type="entry name" value="PROTEIN YCII"/>
    <property type="match status" value="1"/>
</dbReference>
<organism evidence="2 3">
    <name type="scientific">Thalassiosira pseudonana</name>
    <name type="common">Marine diatom</name>
    <name type="synonym">Cyclotella nana</name>
    <dbReference type="NCBI Taxonomy" id="35128"/>
    <lineage>
        <taxon>Eukaryota</taxon>
        <taxon>Sar</taxon>
        <taxon>Stramenopiles</taxon>
        <taxon>Ochrophyta</taxon>
        <taxon>Bacillariophyta</taxon>
        <taxon>Coscinodiscophyceae</taxon>
        <taxon>Thalassiosirophycidae</taxon>
        <taxon>Thalassiosirales</taxon>
        <taxon>Thalassiosiraceae</taxon>
        <taxon>Thalassiosira</taxon>
    </lineage>
</organism>
<reference evidence="2 3" key="2">
    <citation type="journal article" date="2008" name="Nature">
        <title>The Phaeodactylum genome reveals the evolutionary history of diatom genomes.</title>
        <authorList>
            <person name="Bowler C."/>
            <person name="Allen A.E."/>
            <person name="Badger J.H."/>
            <person name="Grimwood J."/>
            <person name="Jabbari K."/>
            <person name="Kuo A."/>
            <person name="Maheswari U."/>
            <person name="Martens C."/>
            <person name="Maumus F."/>
            <person name="Otillar R.P."/>
            <person name="Rayko E."/>
            <person name="Salamov A."/>
            <person name="Vandepoele K."/>
            <person name="Beszteri B."/>
            <person name="Gruber A."/>
            <person name="Heijde M."/>
            <person name="Katinka M."/>
            <person name="Mock T."/>
            <person name="Valentin K."/>
            <person name="Verret F."/>
            <person name="Berges J.A."/>
            <person name="Brownlee C."/>
            <person name="Cadoret J.P."/>
            <person name="Chiovitti A."/>
            <person name="Choi C.J."/>
            <person name="Coesel S."/>
            <person name="De Martino A."/>
            <person name="Detter J.C."/>
            <person name="Durkin C."/>
            <person name="Falciatore A."/>
            <person name="Fournet J."/>
            <person name="Haruta M."/>
            <person name="Huysman M.J."/>
            <person name="Jenkins B.D."/>
            <person name="Jiroutova K."/>
            <person name="Jorgensen R.E."/>
            <person name="Joubert Y."/>
            <person name="Kaplan A."/>
            <person name="Kroger N."/>
            <person name="Kroth P.G."/>
            <person name="La Roche J."/>
            <person name="Lindquist E."/>
            <person name="Lommer M."/>
            <person name="Martin-Jezequel V."/>
            <person name="Lopez P.J."/>
            <person name="Lucas S."/>
            <person name="Mangogna M."/>
            <person name="McGinnis K."/>
            <person name="Medlin L.K."/>
            <person name="Montsant A."/>
            <person name="Oudot-Le Secq M.P."/>
            <person name="Napoli C."/>
            <person name="Obornik M."/>
            <person name="Parker M.S."/>
            <person name="Petit J.L."/>
            <person name="Porcel B.M."/>
            <person name="Poulsen N."/>
            <person name="Robison M."/>
            <person name="Rychlewski L."/>
            <person name="Rynearson T.A."/>
            <person name="Schmutz J."/>
            <person name="Shapiro H."/>
            <person name="Siaut M."/>
            <person name="Stanley M."/>
            <person name="Sussman M.R."/>
            <person name="Taylor A.R."/>
            <person name="Vardi A."/>
            <person name="von Dassow P."/>
            <person name="Vyverman W."/>
            <person name="Willis A."/>
            <person name="Wyrwicz L.S."/>
            <person name="Rokhsar D.S."/>
            <person name="Weissenbach J."/>
            <person name="Armbrust E.V."/>
            <person name="Green B.R."/>
            <person name="Van de Peer Y."/>
            <person name="Grigoriev I.V."/>
        </authorList>
    </citation>
    <scope>NUCLEOTIDE SEQUENCE [LARGE SCALE GENOMIC DNA]</scope>
    <source>
        <strain evidence="2 3">CCMP1335</strain>
    </source>
</reference>
<dbReference type="Gene3D" id="3.30.70.1060">
    <property type="entry name" value="Dimeric alpha+beta barrel"/>
    <property type="match status" value="1"/>
</dbReference>
<dbReference type="AlphaFoldDB" id="B8BUG5"/>
<dbReference type="RefSeq" id="XP_002287842.1">
    <property type="nucleotide sequence ID" value="XM_002287806.1"/>
</dbReference>
<dbReference type="SUPFAM" id="SSF54909">
    <property type="entry name" value="Dimeric alpha+beta barrel"/>
    <property type="match status" value="1"/>
</dbReference>
<sequence length="161" mass="17246">MKYRLSLATIAARLSVAPTSTAVAFTSNPAFTSSSATHVYRSPSFSVKRPTARTYARATSPLFSSPPTRYLLSYDYIPDVLEKRGPYREGHLGLAKQMLGDEVAVSGGPTLTPGESVPSGALFIFTTKEAAEKFVAEDPYVANGIVTGHSILEWTVVVGNN</sequence>
<dbReference type="eggNOG" id="ENOG502S6ZJ">
    <property type="taxonomic scope" value="Eukaryota"/>
</dbReference>
<dbReference type="GeneID" id="7450364"/>
<name>B8BUG5_THAPS</name>
<keyword evidence="3" id="KW-1185">Reference proteome</keyword>
<dbReference type="InterPro" id="IPR051807">
    <property type="entry name" value="Sec-metab_biosynth-assoc"/>
</dbReference>
<dbReference type="HOGENOM" id="CLU_1664118_0_0_1"/>
<dbReference type="PANTHER" id="PTHR33606">
    <property type="entry name" value="PROTEIN YCII"/>
    <property type="match status" value="1"/>
</dbReference>
<accession>B8BUG5</accession>